<dbReference type="InterPro" id="IPR036249">
    <property type="entry name" value="Thioredoxin-like_sf"/>
</dbReference>
<feature type="domain" description="GST C-terminal" evidence="2">
    <location>
        <begin position="141"/>
        <end position="293"/>
    </location>
</feature>
<dbReference type="SUPFAM" id="SSF52833">
    <property type="entry name" value="Thioredoxin-like"/>
    <property type="match status" value="1"/>
</dbReference>
<dbReference type="Proteomes" id="UP000053095">
    <property type="component" value="Unassembled WGS sequence"/>
</dbReference>
<sequence length="309" mass="35138">MATPQPIKPTTDRRMTLYSYFRSSCSTRVRFALHLKGLNHLVTYRYVDCASDEHLRAEYEAVSLSNTLPCLVIDEVVDERNVEEIKVGLEVTPQLRRTVVSQSLAILEYFEEQYPDSMPRLIPSLSGLLSLSSDTRERNEVILRRGQVKNLALIVVADWQPLANLSPVRQVASLALEHAERTHSTPKDEGNDKEANHLSQVIDGWLEWSHTRGLRAYERYAKSTAGHFSVGDELTLADIVLVPAVENWVRDDWERKMEVLRTGFPTTYRIFENCRELDAYKKAHWTAQLDNNVGLDSPVFLIGGTAIAK</sequence>
<dbReference type="GO" id="GO:0004364">
    <property type="term" value="F:glutathione transferase activity"/>
    <property type="evidence" value="ECO:0007669"/>
    <property type="project" value="TreeGrafter"/>
</dbReference>
<evidence type="ECO:0000259" key="2">
    <source>
        <dbReference type="PROSITE" id="PS50405"/>
    </source>
</evidence>
<dbReference type="PROSITE" id="PS50405">
    <property type="entry name" value="GST_CTER"/>
    <property type="match status" value="1"/>
</dbReference>
<dbReference type="PROSITE" id="PS50404">
    <property type="entry name" value="GST_NTER"/>
    <property type="match status" value="1"/>
</dbReference>
<accession>A0A6V8HPV5</accession>
<dbReference type="GO" id="GO:0016034">
    <property type="term" value="F:maleylacetoacetate isomerase activity"/>
    <property type="evidence" value="ECO:0007669"/>
    <property type="project" value="TreeGrafter"/>
</dbReference>
<dbReference type="Pfam" id="PF13409">
    <property type="entry name" value="GST_N_2"/>
    <property type="match status" value="1"/>
</dbReference>
<dbReference type="GO" id="GO:0006559">
    <property type="term" value="P:L-phenylalanine catabolic process"/>
    <property type="evidence" value="ECO:0007669"/>
    <property type="project" value="TreeGrafter"/>
</dbReference>
<evidence type="ECO:0008006" key="5">
    <source>
        <dbReference type="Google" id="ProtNLM"/>
    </source>
</evidence>
<dbReference type="InterPro" id="IPR004046">
    <property type="entry name" value="GST_C"/>
</dbReference>
<protein>
    <recommendedName>
        <fullName evidence="5">Maleylacetoacetate isomerase</fullName>
    </recommendedName>
</protein>
<organism evidence="3 4">
    <name type="scientific">Talaromyces pinophilus</name>
    <name type="common">Penicillium pinophilum</name>
    <dbReference type="NCBI Taxonomy" id="128442"/>
    <lineage>
        <taxon>Eukaryota</taxon>
        <taxon>Fungi</taxon>
        <taxon>Dikarya</taxon>
        <taxon>Ascomycota</taxon>
        <taxon>Pezizomycotina</taxon>
        <taxon>Eurotiomycetes</taxon>
        <taxon>Eurotiomycetidae</taxon>
        <taxon>Eurotiales</taxon>
        <taxon>Trichocomaceae</taxon>
        <taxon>Talaromyces</taxon>
        <taxon>Talaromyces sect. Talaromyces</taxon>
    </lineage>
</organism>
<evidence type="ECO:0000259" key="1">
    <source>
        <dbReference type="PROSITE" id="PS50404"/>
    </source>
</evidence>
<dbReference type="PANTHER" id="PTHR42673">
    <property type="entry name" value="MALEYLACETOACETATE ISOMERASE"/>
    <property type="match status" value="1"/>
</dbReference>
<evidence type="ECO:0000313" key="3">
    <source>
        <dbReference type="EMBL" id="GAM43746.1"/>
    </source>
</evidence>
<reference evidence="4" key="1">
    <citation type="journal article" date="2015" name="Genome Announc.">
        <title>Draft genome sequence of Talaromyces cellulolyticus strain Y-94, a source of lignocellulosic biomass-degrading enzymes.</title>
        <authorList>
            <person name="Fujii T."/>
            <person name="Koike H."/>
            <person name="Sawayama S."/>
            <person name="Yano S."/>
            <person name="Inoue H."/>
        </authorList>
    </citation>
    <scope>NUCLEOTIDE SEQUENCE [LARGE SCALE GENOMIC DNA]</scope>
    <source>
        <strain evidence="4">Y-94</strain>
    </source>
</reference>
<dbReference type="GO" id="GO:0006749">
    <property type="term" value="P:glutathione metabolic process"/>
    <property type="evidence" value="ECO:0007669"/>
    <property type="project" value="TreeGrafter"/>
</dbReference>
<dbReference type="InterPro" id="IPR004045">
    <property type="entry name" value="Glutathione_S-Trfase_N"/>
</dbReference>
<dbReference type="AlphaFoldDB" id="A0A6V8HPV5"/>
<name>A0A6V8HPV5_TALPI</name>
<gene>
    <name evidence="3" type="ORF">TCE0_060r18808</name>
</gene>
<dbReference type="PANTHER" id="PTHR42673:SF4">
    <property type="entry name" value="MALEYLACETOACETATE ISOMERASE"/>
    <property type="match status" value="1"/>
</dbReference>
<dbReference type="InterPro" id="IPR010987">
    <property type="entry name" value="Glutathione-S-Trfase_C-like"/>
</dbReference>
<proteinExistence type="predicted"/>
<evidence type="ECO:0000313" key="4">
    <source>
        <dbReference type="Proteomes" id="UP000053095"/>
    </source>
</evidence>
<dbReference type="SUPFAM" id="SSF47616">
    <property type="entry name" value="GST C-terminal domain-like"/>
    <property type="match status" value="1"/>
</dbReference>
<comment type="caution">
    <text evidence="3">The sequence shown here is derived from an EMBL/GenBank/DDBJ whole genome shotgun (WGS) entry which is preliminary data.</text>
</comment>
<dbReference type="EMBL" id="DF933856">
    <property type="protein sequence ID" value="GAM43746.1"/>
    <property type="molecule type" value="Genomic_DNA"/>
</dbReference>
<dbReference type="GO" id="GO:0005739">
    <property type="term" value="C:mitochondrion"/>
    <property type="evidence" value="ECO:0007669"/>
    <property type="project" value="TreeGrafter"/>
</dbReference>
<dbReference type="Gene3D" id="1.20.1050.10">
    <property type="match status" value="1"/>
</dbReference>
<dbReference type="InterPro" id="IPR036282">
    <property type="entry name" value="Glutathione-S-Trfase_C_sf"/>
</dbReference>
<dbReference type="Gene3D" id="3.40.30.10">
    <property type="entry name" value="Glutaredoxin"/>
    <property type="match status" value="1"/>
</dbReference>
<feature type="domain" description="GST N-terminal" evidence="1">
    <location>
        <begin position="13"/>
        <end position="118"/>
    </location>
</feature>
<keyword evidence="4" id="KW-1185">Reference proteome</keyword>
<dbReference type="Pfam" id="PF00043">
    <property type="entry name" value="GST_C"/>
    <property type="match status" value="1"/>
</dbReference>